<evidence type="ECO:0000313" key="10">
    <source>
        <dbReference type="Proteomes" id="UP001303160"/>
    </source>
</evidence>
<dbReference type="InterPro" id="IPR020846">
    <property type="entry name" value="MFS_dom"/>
</dbReference>
<feature type="domain" description="Major facilitator superfamily (MFS) profile" evidence="8">
    <location>
        <begin position="27"/>
        <end position="469"/>
    </location>
</feature>
<evidence type="ECO:0000256" key="6">
    <source>
        <dbReference type="ARBA" id="ARBA00023180"/>
    </source>
</evidence>
<keyword evidence="6" id="KW-0325">Glycoprotein</keyword>
<feature type="transmembrane region" description="Helical" evidence="7">
    <location>
        <begin position="440"/>
        <end position="464"/>
    </location>
</feature>
<comment type="caution">
    <text evidence="9">The sequence shown here is derived from an EMBL/GenBank/DDBJ whole genome shotgun (WGS) entry which is preliminary data.</text>
</comment>
<feature type="transmembrane region" description="Helical" evidence="7">
    <location>
        <begin position="58"/>
        <end position="81"/>
    </location>
</feature>
<evidence type="ECO:0000256" key="1">
    <source>
        <dbReference type="ARBA" id="ARBA00004141"/>
    </source>
</evidence>
<keyword evidence="10" id="KW-1185">Reference proteome</keyword>
<evidence type="ECO:0000256" key="3">
    <source>
        <dbReference type="ARBA" id="ARBA00022692"/>
    </source>
</evidence>
<feature type="transmembrane region" description="Helical" evidence="7">
    <location>
        <begin position="417"/>
        <end position="434"/>
    </location>
</feature>
<dbReference type="FunFam" id="1.20.1250.20:FF:000172">
    <property type="entry name" value="MFS multidrug resistance transporter"/>
    <property type="match status" value="1"/>
</dbReference>
<dbReference type="InterPro" id="IPR011701">
    <property type="entry name" value="MFS"/>
</dbReference>
<comment type="subcellular location">
    <subcellularLocation>
        <location evidence="1">Membrane</location>
        <topology evidence="1">Multi-pass membrane protein</topology>
    </subcellularLocation>
</comment>
<evidence type="ECO:0000259" key="8">
    <source>
        <dbReference type="PROSITE" id="PS50850"/>
    </source>
</evidence>
<keyword evidence="2" id="KW-0813">Transport</keyword>
<reference evidence="9" key="1">
    <citation type="journal article" date="2023" name="Mol. Phylogenet. Evol.">
        <title>Genome-scale phylogeny and comparative genomics of the fungal order Sordariales.</title>
        <authorList>
            <person name="Hensen N."/>
            <person name="Bonometti L."/>
            <person name="Westerberg I."/>
            <person name="Brannstrom I.O."/>
            <person name="Guillou S."/>
            <person name="Cros-Aarteil S."/>
            <person name="Calhoun S."/>
            <person name="Haridas S."/>
            <person name="Kuo A."/>
            <person name="Mondo S."/>
            <person name="Pangilinan J."/>
            <person name="Riley R."/>
            <person name="LaButti K."/>
            <person name="Andreopoulos B."/>
            <person name="Lipzen A."/>
            <person name="Chen C."/>
            <person name="Yan M."/>
            <person name="Daum C."/>
            <person name="Ng V."/>
            <person name="Clum A."/>
            <person name="Steindorff A."/>
            <person name="Ohm R.A."/>
            <person name="Martin F."/>
            <person name="Silar P."/>
            <person name="Natvig D.O."/>
            <person name="Lalanne C."/>
            <person name="Gautier V."/>
            <person name="Ament-Velasquez S.L."/>
            <person name="Kruys A."/>
            <person name="Hutchinson M.I."/>
            <person name="Powell A.J."/>
            <person name="Barry K."/>
            <person name="Miller A.N."/>
            <person name="Grigoriev I.V."/>
            <person name="Debuchy R."/>
            <person name="Gladieux P."/>
            <person name="Hiltunen Thoren M."/>
            <person name="Johannesson H."/>
        </authorList>
    </citation>
    <scope>NUCLEOTIDE SEQUENCE</scope>
    <source>
        <strain evidence="9">CBS 315.58</strain>
    </source>
</reference>
<gene>
    <name evidence="9" type="ORF">QBC40DRAFT_330787</name>
</gene>
<dbReference type="Gene3D" id="1.20.1250.20">
    <property type="entry name" value="MFS general substrate transporter like domains"/>
    <property type="match status" value="1"/>
</dbReference>
<feature type="transmembrane region" description="Helical" evidence="7">
    <location>
        <begin position="151"/>
        <end position="169"/>
    </location>
</feature>
<keyword evidence="3 7" id="KW-0812">Transmembrane</keyword>
<dbReference type="EMBL" id="MU863881">
    <property type="protein sequence ID" value="KAK4204499.1"/>
    <property type="molecule type" value="Genomic_DNA"/>
</dbReference>
<feature type="transmembrane region" description="Helical" evidence="7">
    <location>
        <begin position="93"/>
        <end position="110"/>
    </location>
</feature>
<accession>A0AAN6XPK8</accession>
<dbReference type="SUPFAM" id="SSF103473">
    <property type="entry name" value="MFS general substrate transporter"/>
    <property type="match status" value="1"/>
</dbReference>
<evidence type="ECO:0000256" key="4">
    <source>
        <dbReference type="ARBA" id="ARBA00022989"/>
    </source>
</evidence>
<evidence type="ECO:0000313" key="9">
    <source>
        <dbReference type="EMBL" id="KAK4204499.1"/>
    </source>
</evidence>
<dbReference type="Pfam" id="PF07690">
    <property type="entry name" value="MFS_1"/>
    <property type="match status" value="1"/>
</dbReference>
<name>A0AAN6XPK8_9PEZI</name>
<organism evidence="9 10">
    <name type="scientific">Triangularia verruculosa</name>
    <dbReference type="NCBI Taxonomy" id="2587418"/>
    <lineage>
        <taxon>Eukaryota</taxon>
        <taxon>Fungi</taxon>
        <taxon>Dikarya</taxon>
        <taxon>Ascomycota</taxon>
        <taxon>Pezizomycotina</taxon>
        <taxon>Sordariomycetes</taxon>
        <taxon>Sordariomycetidae</taxon>
        <taxon>Sordariales</taxon>
        <taxon>Podosporaceae</taxon>
        <taxon>Triangularia</taxon>
    </lineage>
</organism>
<dbReference type="AlphaFoldDB" id="A0AAN6XPK8"/>
<feature type="transmembrane region" description="Helical" evidence="7">
    <location>
        <begin position="181"/>
        <end position="201"/>
    </location>
</feature>
<dbReference type="PROSITE" id="PS50850">
    <property type="entry name" value="MFS"/>
    <property type="match status" value="1"/>
</dbReference>
<dbReference type="GO" id="GO:0005886">
    <property type="term" value="C:plasma membrane"/>
    <property type="evidence" value="ECO:0007669"/>
    <property type="project" value="TreeGrafter"/>
</dbReference>
<dbReference type="PRINTS" id="PR01036">
    <property type="entry name" value="TCRTETB"/>
</dbReference>
<dbReference type="InterPro" id="IPR036259">
    <property type="entry name" value="MFS_trans_sf"/>
</dbReference>
<dbReference type="GO" id="GO:0140115">
    <property type="term" value="P:export across plasma membrane"/>
    <property type="evidence" value="ECO:0007669"/>
    <property type="project" value="UniProtKB-ARBA"/>
</dbReference>
<keyword evidence="5 7" id="KW-0472">Membrane</keyword>
<protein>
    <submittedName>
        <fullName evidence="9">MFS general substrate transporter</fullName>
    </submittedName>
</protein>
<dbReference type="FunFam" id="1.20.1720.10:FF:000009">
    <property type="entry name" value="MFS multidrug transporter"/>
    <property type="match status" value="1"/>
</dbReference>
<evidence type="ECO:0000256" key="5">
    <source>
        <dbReference type="ARBA" id="ARBA00023136"/>
    </source>
</evidence>
<sequence length="484" mass="52665">MPPGLYYQHGDGDAPYTVFTRHQKLWIGMSASFSAMFSTMSSYIYYPALVPVAQDLGVSVALINLSVTTYLIVAAIAPAFMGDMADQAGRRPVFMLLFLLMISANTGMALQTSYAALLVLRMLQSVGASALIAITYGVIADITESKDRGGFVGVLLVFTDIAPSMGPVLGGAITQQLGWRWIFWFLVIVISVTAIAMLLFFPETQRRIVGNGSARVRGIYWSLFSLFQAKTSPYSTTISQPTRRWPNPFACLPILRDKGSLTVIFIYSVTYTVKMTLQTSLGAQCVEIYKLSYLDAGLIYLPSGIAGGIGSFSTGKFLDWNYRKTVSKLQTHSEHSANTTDTADFPLEKIRLRGIYLLILISSLGTLGYGLALMTNAHISVMILMQFLTGITTASTFTMTGTLLTDLNVERSATAQGACSIVRCLGAGAGIAIMQPLADAVGLGWCFAIYALLMVVEAPLVWLLQTRGPLWRRKTKQIVTTQPS</sequence>
<dbReference type="PANTHER" id="PTHR23502:SF51">
    <property type="entry name" value="QUINIDINE RESISTANCE PROTEIN 1-RELATED"/>
    <property type="match status" value="1"/>
</dbReference>
<evidence type="ECO:0000256" key="7">
    <source>
        <dbReference type="SAM" id="Phobius"/>
    </source>
</evidence>
<dbReference type="Gene3D" id="1.20.1720.10">
    <property type="entry name" value="Multidrug resistance protein D"/>
    <property type="match status" value="1"/>
</dbReference>
<proteinExistence type="predicted"/>
<keyword evidence="4 7" id="KW-1133">Transmembrane helix</keyword>
<reference evidence="9" key="2">
    <citation type="submission" date="2023-05" db="EMBL/GenBank/DDBJ databases">
        <authorList>
            <consortium name="Lawrence Berkeley National Laboratory"/>
            <person name="Steindorff A."/>
            <person name="Hensen N."/>
            <person name="Bonometti L."/>
            <person name="Westerberg I."/>
            <person name="Brannstrom I.O."/>
            <person name="Guillou S."/>
            <person name="Cros-Aarteil S."/>
            <person name="Calhoun S."/>
            <person name="Haridas S."/>
            <person name="Kuo A."/>
            <person name="Mondo S."/>
            <person name="Pangilinan J."/>
            <person name="Riley R."/>
            <person name="Labutti K."/>
            <person name="Andreopoulos B."/>
            <person name="Lipzen A."/>
            <person name="Chen C."/>
            <person name="Yanf M."/>
            <person name="Daum C."/>
            <person name="Ng V."/>
            <person name="Clum A."/>
            <person name="Ohm R."/>
            <person name="Martin F."/>
            <person name="Silar P."/>
            <person name="Natvig D."/>
            <person name="Lalanne C."/>
            <person name="Gautier V."/>
            <person name="Ament-Velasquez S.L."/>
            <person name="Kruys A."/>
            <person name="Hutchinson M.I."/>
            <person name="Powell A.J."/>
            <person name="Barry K."/>
            <person name="Miller A.N."/>
            <person name="Grigoriev I.V."/>
            <person name="Debuchy R."/>
            <person name="Gladieux P."/>
            <person name="Thoren M.H."/>
            <person name="Johannesson H."/>
        </authorList>
    </citation>
    <scope>NUCLEOTIDE SEQUENCE</scope>
    <source>
        <strain evidence="9">CBS 315.58</strain>
    </source>
</reference>
<feature type="transmembrane region" description="Helical" evidence="7">
    <location>
        <begin position="116"/>
        <end position="139"/>
    </location>
</feature>
<dbReference type="PANTHER" id="PTHR23502">
    <property type="entry name" value="MAJOR FACILITATOR SUPERFAMILY"/>
    <property type="match status" value="1"/>
</dbReference>
<feature type="transmembrane region" description="Helical" evidence="7">
    <location>
        <begin position="25"/>
        <end position="46"/>
    </location>
</feature>
<evidence type="ECO:0000256" key="2">
    <source>
        <dbReference type="ARBA" id="ARBA00022448"/>
    </source>
</evidence>
<dbReference type="GO" id="GO:0015137">
    <property type="term" value="F:citrate transmembrane transporter activity"/>
    <property type="evidence" value="ECO:0007669"/>
    <property type="project" value="UniProtKB-ARBA"/>
</dbReference>
<feature type="transmembrane region" description="Helical" evidence="7">
    <location>
        <begin position="379"/>
        <end position="405"/>
    </location>
</feature>
<feature type="transmembrane region" description="Helical" evidence="7">
    <location>
        <begin position="355"/>
        <end position="373"/>
    </location>
</feature>
<dbReference type="Proteomes" id="UP001303160">
    <property type="component" value="Unassembled WGS sequence"/>
</dbReference>